<dbReference type="Pfam" id="PF13966">
    <property type="entry name" value="zf-RVT"/>
    <property type="match status" value="1"/>
</dbReference>
<dbReference type="Pfam" id="PF13456">
    <property type="entry name" value="RVT_3"/>
    <property type="match status" value="1"/>
</dbReference>
<dbReference type="GO" id="GO:0004523">
    <property type="term" value="F:RNA-DNA hybrid ribonuclease activity"/>
    <property type="evidence" value="ECO:0007669"/>
    <property type="project" value="InterPro"/>
</dbReference>
<dbReference type="SUPFAM" id="SSF53098">
    <property type="entry name" value="Ribonuclease H-like"/>
    <property type="match status" value="1"/>
</dbReference>
<accession>A0AAW2DDG4</accession>
<dbReference type="InterPro" id="IPR026960">
    <property type="entry name" value="RVT-Znf"/>
</dbReference>
<evidence type="ECO:0000313" key="3">
    <source>
        <dbReference type="EMBL" id="KAL0007753.1"/>
    </source>
</evidence>
<reference evidence="3 4" key="1">
    <citation type="submission" date="2024-01" db="EMBL/GenBank/DDBJ databases">
        <title>A telomere-to-telomere, gap-free genome of sweet tea (Lithocarpus litseifolius).</title>
        <authorList>
            <person name="Zhou J."/>
        </authorList>
    </citation>
    <scope>NUCLEOTIDE SEQUENCE [LARGE SCALE GENOMIC DNA]</scope>
    <source>
        <strain evidence="3">Zhou-2022a</strain>
        <tissue evidence="3">Leaf</tissue>
    </source>
</reference>
<dbReference type="PANTHER" id="PTHR47723">
    <property type="entry name" value="OS05G0353850 PROTEIN"/>
    <property type="match status" value="1"/>
</dbReference>
<dbReference type="GO" id="GO:0003676">
    <property type="term" value="F:nucleic acid binding"/>
    <property type="evidence" value="ECO:0007669"/>
    <property type="project" value="InterPro"/>
</dbReference>
<gene>
    <name evidence="3" type="ORF">SO802_009255</name>
</gene>
<dbReference type="Proteomes" id="UP001459277">
    <property type="component" value="Unassembled WGS sequence"/>
</dbReference>
<evidence type="ECO:0000313" key="4">
    <source>
        <dbReference type="Proteomes" id="UP001459277"/>
    </source>
</evidence>
<dbReference type="Gene3D" id="3.30.420.10">
    <property type="entry name" value="Ribonuclease H-like superfamily/Ribonuclease H"/>
    <property type="match status" value="1"/>
</dbReference>
<evidence type="ECO:0000259" key="1">
    <source>
        <dbReference type="Pfam" id="PF13456"/>
    </source>
</evidence>
<feature type="domain" description="Reverse transcriptase zinc-binding" evidence="2">
    <location>
        <begin position="200"/>
        <end position="285"/>
    </location>
</feature>
<comment type="caution">
    <text evidence="3">The sequence shown here is derived from an EMBL/GenBank/DDBJ whole genome shotgun (WGS) entry which is preliminary data.</text>
</comment>
<evidence type="ECO:0008006" key="5">
    <source>
        <dbReference type="Google" id="ProtNLM"/>
    </source>
</evidence>
<feature type="domain" description="RNase H type-1" evidence="1">
    <location>
        <begin position="394"/>
        <end position="514"/>
    </location>
</feature>
<proteinExistence type="predicted"/>
<organism evidence="3 4">
    <name type="scientific">Lithocarpus litseifolius</name>
    <dbReference type="NCBI Taxonomy" id="425828"/>
    <lineage>
        <taxon>Eukaryota</taxon>
        <taxon>Viridiplantae</taxon>
        <taxon>Streptophyta</taxon>
        <taxon>Embryophyta</taxon>
        <taxon>Tracheophyta</taxon>
        <taxon>Spermatophyta</taxon>
        <taxon>Magnoliopsida</taxon>
        <taxon>eudicotyledons</taxon>
        <taxon>Gunneridae</taxon>
        <taxon>Pentapetalae</taxon>
        <taxon>rosids</taxon>
        <taxon>fabids</taxon>
        <taxon>Fagales</taxon>
        <taxon>Fagaceae</taxon>
        <taxon>Lithocarpus</taxon>
    </lineage>
</organism>
<dbReference type="PANTHER" id="PTHR47723:SF19">
    <property type="entry name" value="POLYNUCLEOTIDYL TRANSFERASE, RIBONUCLEASE H-LIKE SUPERFAMILY PROTEIN"/>
    <property type="match status" value="1"/>
</dbReference>
<dbReference type="InterPro" id="IPR044730">
    <property type="entry name" value="RNase_H-like_dom_plant"/>
</dbReference>
<dbReference type="InterPro" id="IPR002156">
    <property type="entry name" value="RNaseH_domain"/>
</dbReference>
<keyword evidence="4" id="KW-1185">Reference proteome</keyword>
<evidence type="ECO:0000259" key="2">
    <source>
        <dbReference type="Pfam" id="PF13966"/>
    </source>
</evidence>
<dbReference type="InterPro" id="IPR053151">
    <property type="entry name" value="RNase_H-like"/>
</dbReference>
<dbReference type="CDD" id="cd06222">
    <property type="entry name" value="RNase_H_like"/>
    <property type="match status" value="1"/>
</dbReference>
<protein>
    <recommendedName>
        <fullName evidence="5">RNase H type-1 domain-containing protein</fullName>
    </recommendedName>
</protein>
<dbReference type="EMBL" id="JAZDWU010000003">
    <property type="protein sequence ID" value="KAL0007753.1"/>
    <property type="molecule type" value="Genomic_DNA"/>
</dbReference>
<sequence length="556" mass="64134">MALKIDLEKAYYKLEWSFIREMFIRVNLPEDLIDIIMSCIFTVSTSILFNREALDPIFPSREKEALWAQVLVKKYCLPRRLNNINADTLPCLATWKAIKKGMETFSKGSRWMVGRESNLKVWHSNWTSKGSLKNMIQGPLTWEANQLEIRDFLVDTSWDWSKIPFGLPLEIKQVIQATPISLIGRGKDVLAWSESPQGKFDLKSAYKFAKGFDAKSKLESKWIWKADTLPRKKSFLWQCAHNSIRVKAYFARRGVVEEVNCPICQEEVDTVLHALRDYSRVRLVWRKLGVKVGDWVFWESNLQTWINYNGIQNKVVTPANMPWKVVFPFAVWLIWKSRNHSMFRGKNMSSNFAADILKQVTEYVHCAASPRALTHKSIQQIRWERPLGGWKKQNTDGSVIESSSMASYGVVVRDEEGIWIAGFTRRIGVTTSFEAELWGLRDGLMFCSNLNISSLVVELDAKAIVDVLLNANYVNNVISPFLDDCRLLMTLFSRLQVNHCYREANKCADKLARMEISNNSDLIYFQSPPVDIVFVFENDFNGLYSNRLCPRPLFDG</sequence>
<dbReference type="InterPro" id="IPR036397">
    <property type="entry name" value="RNaseH_sf"/>
</dbReference>
<dbReference type="InterPro" id="IPR012337">
    <property type="entry name" value="RNaseH-like_sf"/>
</dbReference>
<name>A0AAW2DDG4_9ROSI</name>
<dbReference type="AlphaFoldDB" id="A0AAW2DDG4"/>